<gene>
    <name evidence="1" type="ORF">RB653_007864</name>
</gene>
<evidence type="ECO:0000313" key="1">
    <source>
        <dbReference type="EMBL" id="KAK5576720.1"/>
    </source>
</evidence>
<organism evidence="1 2">
    <name type="scientific">Dictyostelium firmibasis</name>
    <dbReference type="NCBI Taxonomy" id="79012"/>
    <lineage>
        <taxon>Eukaryota</taxon>
        <taxon>Amoebozoa</taxon>
        <taxon>Evosea</taxon>
        <taxon>Eumycetozoa</taxon>
        <taxon>Dictyostelia</taxon>
        <taxon>Dictyosteliales</taxon>
        <taxon>Dictyosteliaceae</taxon>
        <taxon>Dictyostelium</taxon>
    </lineage>
</organism>
<dbReference type="Proteomes" id="UP001344447">
    <property type="component" value="Unassembled WGS sequence"/>
</dbReference>
<accession>A0AAN7U1W0</accession>
<reference evidence="1 2" key="1">
    <citation type="submission" date="2023-11" db="EMBL/GenBank/DDBJ databases">
        <title>Dfirmibasis_genome.</title>
        <authorList>
            <person name="Edelbroek B."/>
            <person name="Kjellin J."/>
            <person name="Jerlstrom-Hultqvist J."/>
            <person name="Soderbom F."/>
        </authorList>
    </citation>
    <scope>NUCLEOTIDE SEQUENCE [LARGE SCALE GENOMIC DNA]</scope>
    <source>
        <strain evidence="1 2">TNS-C-14</strain>
    </source>
</reference>
<keyword evidence="2" id="KW-1185">Reference proteome</keyword>
<sequence length="78" mass="9403">MKMVPFPILNFLDVIDYSQDNYTLKNKNIEDLFSVNILDKTFFLKKEHTSQVILKKKKTKLIFLKNEIIQLIEKEREK</sequence>
<evidence type="ECO:0000313" key="2">
    <source>
        <dbReference type="Proteomes" id="UP001344447"/>
    </source>
</evidence>
<comment type="caution">
    <text evidence="1">The sequence shown here is derived from an EMBL/GenBank/DDBJ whole genome shotgun (WGS) entry which is preliminary data.</text>
</comment>
<dbReference type="EMBL" id="JAVFKY010000005">
    <property type="protein sequence ID" value="KAK5576720.1"/>
    <property type="molecule type" value="Genomic_DNA"/>
</dbReference>
<proteinExistence type="predicted"/>
<name>A0AAN7U1W0_9MYCE</name>
<dbReference type="AlphaFoldDB" id="A0AAN7U1W0"/>
<protein>
    <submittedName>
        <fullName evidence="1">Uncharacterized protein</fullName>
    </submittedName>
</protein>